<feature type="region of interest" description="Disordered" evidence="1">
    <location>
        <begin position="1122"/>
        <end position="1146"/>
    </location>
</feature>
<protein>
    <submittedName>
        <fullName evidence="4">Uncharacterized protein with beta-barrel porin domain</fullName>
    </submittedName>
</protein>
<dbReference type="Pfam" id="PF17963">
    <property type="entry name" value="Big_9"/>
    <property type="match status" value="1"/>
</dbReference>
<evidence type="ECO:0000313" key="5">
    <source>
        <dbReference type="Proteomes" id="UP001549204"/>
    </source>
</evidence>
<keyword evidence="2" id="KW-0732">Signal</keyword>
<feature type="domain" description="Autotransporter" evidence="3">
    <location>
        <begin position="1154"/>
        <end position="1431"/>
    </location>
</feature>
<feature type="region of interest" description="Disordered" evidence="1">
    <location>
        <begin position="68"/>
        <end position="88"/>
    </location>
</feature>
<dbReference type="PROSITE" id="PS51257">
    <property type="entry name" value="PROKAR_LIPOPROTEIN"/>
    <property type="match status" value="1"/>
</dbReference>
<dbReference type="Pfam" id="PF05345">
    <property type="entry name" value="He_PIG"/>
    <property type="match status" value="6"/>
</dbReference>
<comment type="caution">
    <text evidence="4">The sequence shown here is derived from an EMBL/GenBank/DDBJ whole genome shotgun (WGS) entry which is preliminary data.</text>
</comment>
<dbReference type="Proteomes" id="UP001549204">
    <property type="component" value="Unassembled WGS sequence"/>
</dbReference>
<proteinExistence type="predicted"/>
<dbReference type="Pfam" id="PF03797">
    <property type="entry name" value="Autotransporter"/>
    <property type="match status" value="1"/>
</dbReference>
<dbReference type="Gene3D" id="2.40.128.130">
    <property type="entry name" value="Autotransporter beta-domain"/>
    <property type="match status" value="1"/>
</dbReference>
<organism evidence="4 5">
    <name type="scientific">Mesorhizobium robiniae</name>
    <dbReference type="NCBI Taxonomy" id="559315"/>
    <lineage>
        <taxon>Bacteria</taxon>
        <taxon>Pseudomonadati</taxon>
        <taxon>Pseudomonadota</taxon>
        <taxon>Alphaproteobacteria</taxon>
        <taxon>Hyphomicrobiales</taxon>
        <taxon>Phyllobacteriaceae</taxon>
        <taxon>Mesorhizobium</taxon>
    </lineage>
</organism>
<sequence length="1431" mass="140130">MKSKRHVRTVARILGAIAMVCAWSASASAQSCAPGETAHPFGFTGGQQTITVPDGVTQATVFLSGAQGGSGRSGAGTIGNSPNSPGGVGGLGGRVRGTLQVTPGDVLTIGVGGQGSQAVNPGGVGEGVDGIGGGATDLQRSGSRVAIAGGGGGGGNAGWSTANAIAGGAGGVGGGGLGLAGATVPGGTGPFGGGGGSVGTGGAGGAGCGAFPATAGGANGDGGDAFNFSGSFTGAGFGGGGGGGAVTGGGGGGAGVGTTGCQQNWNGGGGGGAGGSSGVTGLQSATINNGVVAGNGSALICFSEPRFFVGGTGSSASGPVTLQLNSSSGPQTVTVAAGAAGFTFPTGLLNGTSWSASIVSNPAQEICTLQPTSGAIAGADVTNLVLACTAVTVDISPSTLPGGVSAVAYSQTLTATSPNGATAPFSFVISSGLVPAGLTLSSAGILSGTPNTPGTFSFTVQATSANGFSGTRAYSLAIVAPVIAVEPANVPGGVAGTAYGPVAYSATGGTEPYSYALSAGALPAGMTLTAGALAGTPTVAGNFNFTVTATDANGFTGSRAYTLAVVAPAISIEPVSFGNGTAGTAYGPVALSAQGGTAPYSNAVSAGALPTGMTLTNGELTGTPTVAGTFNFTVTATDANGFTGARAYALIVNAPGIDVLPDNLANGTAGTTYGPVALSGQGGAAPYTFALTAGALPAGMSLTNGQLAGTPTAAGTFNFTVTATDTNGFPGENVYTLTIDAPQITLGPDSLPIGTGGVVYAPATFAAAGGTAPYSYTLTAGALPAGVTLTNGDLTGTPTVAGNFTFTVTATDAHGFTGERAYALTIEAPEITLAPGSLPTGNVFDAYSAVTISAQGGTAPYSFALTAGTLPAGLSLGGNQISGTPTESGSFNLTVTATDNLGFIGQQAYTLVIERTQPEAQDHTLTVLAGTTGTVDLTQGAVNGPFTSAAIVTPAPGEAGEATIVAESGTYILSFAASATFAGATSLTYTLSNSDGASAPATVTINVTARADPSRDPEVIGLIRAQTESTKRFANTQIRHFNQRLEQLHNEGERRTNSIGVNLGVQSDPNDPDAYAEEIVQSDPALDAIQRVVPDAATNTANGNRTATAAQPLPTTATAYAQDKPGQQRQAPATGTAIQGTSGSAAADPIVSDSPFGELALWSGGYVNFGKNDDGALKLESTLVGVSAGADYRFSPQLTAGLGFGYGRDVTDVGDNGTESHAKAISIAAYGSYRPVPGFFLDGLAGYSSLDFDSERYVTGTGDFASGTRSGDQIFASFSAGYEYRRDGLLISPYGRLSGSRSRLDGFTETGAGLDNLTFGEQEIDTLSGTLGLRLEKAMPMGWGVLTPRLRLEYTHDFEGSSRASMGYADLGTLPYGFDVEAFSQDLLSVGLGFDAQMGDGWNFGMNYSTVVGTDGDSQDHTVSAKVGIRF</sequence>
<feature type="compositionally biased region" description="Polar residues" evidence="1">
    <location>
        <begin position="1125"/>
        <end position="1144"/>
    </location>
</feature>
<dbReference type="InterPro" id="IPR015919">
    <property type="entry name" value="Cadherin-like_sf"/>
</dbReference>
<name>A0ABV2GLL9_9HYPH</name>
<dbReference type="PROSITE" id="PS51208">
    <property type="entry name" value="AUTOTRANSPORTER"/>
    <property type="match status" value="1"/>
</dbReference>
<reference evidence="4 5" key="1">
    <citation type="submission" date="2024-06" db="EMBL/GenBank/DDBJ databases">
        <title>Genomic Encyclopedia of Type Strains, Phase IV (KMG-IV): sequencing the most valuable type-strain genomes for metagenomic binning, comparative biology and taxonomic classification.</title>
        <authorList>
            <person name="Goeker M."/>
        </authorList>
    </citation>
    <scope>NUCLEOTIDE SEQUENCE [LARGE SCALE GENOMIC DNA]</scope>
    <source>
        <strain evidence="4 5">DSM 100022</strain>
    </source>
</reference>
<dbReference type="InterPro" id="IPR005546">
    <property type="entry name" value="Autotransporte_beta"/>
</dbReference>
<feature type="chain" id="PRO_5046553968" evidence="2">
    <location>
        <begin position="30"/>
        <end position="1431"/>
    </location>
</feature>
<gene>
    <name evidence="4" type="ORF">ABID19_002064</name>
</gene>
<dbReference type="SMART" id="SM00869">
    <property type="entry name" value="Autotransporter"/>
    <property type="match status" value="1"/>
</dbReference>
<evidence type="ECO:0000256" key="1">
    <source>
        <dbReference type="SAM" id="MobiDB-lite"/>
    </source>
</evidence>
<feature type="signal peptide" evidence="2">
    <location>
        <begin position="1"/>
        <end position="29"/>
    </location>
</feature>
<dbReference type="SUPFAM" id="SSF103515">
    <property type="entry name" value="Autotransporter"/>
    <property type="match status" value="1"/>
</dbReference>
<feature type="compositionally biased region" description="Gly residues" evidence="1">
    <location>
        <begin position="68"/>
        <end position="77"/>
    </location>
</feature>
<dbReference type="EMBL" id="JBEPMC010000003">
    <property type="protein sequence ID" value="MET3579039.1"/>
    <property type="molecule type" value="Genomic_DNA"/>
</dbReference>
<evidence type="ECO:0000256" key="2">
    <source>
        <dbReference type="SAM" id="SignalP"/>
    </source>
</evidence>
<dbReference type="PANTHER" id="PTHR37494:SF1">
    <property type="entry name" value="STAPHYLOCOCCUS AUREUS SURFACE PROTEIN A"/>
    <property type="match status" value="1"/>
</dbReference>
<dbReference type="Gene3D" id="2.60.40.10">
    <property type="entry name" value="Immunoglobulins"/>
    <property type="match status" value="6"/>
</dbReference>
<keyword evidence="5" id="KW-1185">Reference proteome</keyword>
<accession>A0ABV2GLL9</accession>
<dbReference type="RefSeq" id="WP_354490152.1">
    <property type="nucleotide sequence ID" value="NZ_JBEPMC010000003.1"/>
</dbReference>
<evidence type="ECO:0000313" key="4">
    <source>
        <dbReference type="EMBL" id="MET3579039.1"/>
    </source>
</evidence>
<dbReference type="SUPFAM" id="SSF49313">
    <property type="entry name" value="Cadherin-like"/>
    <property type="match status" value="5"/>
</dbReference>
<dbReference type="PANTHER" id="PTHR37494">
    <property type="entry name" value="HEMAGGLUTININ"/>
    <property type="match status" value="1"/>
</dbReference>
<dbReference type="InterPro" id="IPR036709">
    <property type="entry name" value="Autotransporte_beta_dom_sf"/>
</dbReference>
<evidence type="ECO:0000259" key="3">
    <source>
        <dbReference type="PROSITE" id="PS51208"/>
    </source>
</evidence>
<feature type="region of interest" description="Disordered" evidence="1">
    <location>
        <begin position="1050"/>
        <end position="1069"/>
    </location>
</feature>
<feature type="compositionally biased region" description="Polar residues" evidence="1">
    <location>
        <begin position="1057"/>
        <end position="1069"/>
    </location>
</feature>
<dbReference type="InterPro" id="IPR013783">
    <property type="entry name" value="Ig-like_fold"/>
</dbReference>